<sequence length="664" mass="72737">MTGSSFLPIPDQSHDTHQRFEGVAKVKGPRWARMPLLTVGMMGPSVVWSTEFGYASPYLLNLGMKRSLVATVFLAGPISGLLVQPLIGVLADKCTSRMGRRRPYILGGGFIVVLGVLMLGFTKKFSGVVTTDGTSANHTLTLFLAALSVFMIDFAINAVMAADRALLVDVLDVSEQPAGNAWAGIMGGTGSVFGFFLGFIPLATIFPFMGDTQLKVLAVLGTIIFISTHLAVFTSVKERRLLPQQRVGKRNAFQSTLGIFTDLWTTYRMLPYNIRQICLVQFFSWIGWFPMLFYTTTYIGEVYTQQFTEPTRAQIADGTRLGNRAMFFQAIFSLIASIGLPFIILEKGKQKRFGCIDLAMLWALSQLLFATCMISTFFIESVPGLTLLVTLVGASWAVSMWAPFALLGEQIHLSGSGHSREPFDAEIALSDRRTRPSFDNLDPEDENRFLIGGDEDNDENDGEDLKKNEHAARVSEDSEEGDSMEGPDGEVPPEASARRSSSFMANAAARQSMVSIDVRSPVFHNGDLEASAQDENDHDPDDIAAKSGVILGIHNVFIVIPQFINSGISSIVFMLFEPHRSVLDGPHPAPAQGHVPINDTLPLQNVTSTATSTLMLLAREGMEEEEDRSPNALAFMFRFGGFCALIAFALAWRLAKTIKAPSRR</sequence>
<dbReference type="Pfam" id="PF07690">
    <property type="entry name" value="MFS_1"/>
    <property type="match status" value="1"/>
</dbReference>
<feature type="transmembrane region" description="Helical" evidence="7">
    <location>
        <begin position="68"/>
        <end position="91"/>
    </location>
</feature>
<keyword evidence="9" id="KW-1185">Reference proteome</keyword>
<dbReference type="InterPro" id="IPR036259">
    <property type="entry name" value="MFS_trans_sf"/>
</dbReference>
<evidence type="ECO:0000256" key="3">
    <source>
        <dbReference type="ARBA" id="ARBA00022692"/>
    </source>
</evidence>
<dbReference type="OrthoDB" id="28755at2759"/>
<accession>A0A166F1J5</accession>
<keyword evidence="3 7" id="KW-0812">Transmembrane</keyword>
<evidence type="ECO:0000256" key="7">
    <source>
        <dbReference type="SAM" id="Phobius"/>
    </source>
</evidence>
<feature type="transmembrane region" description="Helical" evidence="7">
    <location>
        <begin position="277"/>
        <end position="299"/>
    </location>
</feature>
<keyword evidence="4 7" id="KW-1133">Transmembrane helix</keyword>
<proteinExistence type="predicted"/>
<feature type="region of interest" description="Disordered" evidence="6">
    <location>
        <begin position="434"/>
        <end position="500"/>
    </location>
</feature>
<feature type="transmembrane region" description="Helical" evidence="7">
    <location>
        <begin position="556"/>
        <end position="576"/>
    </location>
</feature>
<dbReference type="PANTHER" id="PTHR19432:SF91">
    <property type="entry name" value="GENERAL ALPHA-GLUCOSIDE PERMEASE"/>
    <property type="match status" value="1"/>
</dbReference>
<feature type="transmembrane region" description="Helical" evidence="7">
    <location>
        <begin position="358"/>
        <end position="379"/>
    </location>
</feature>
<dbReference type="AlphaFoldDB" id="A0A166F1J5"/>
<comment type="subcellular location">
    <subcellularLocation>
        <location evidence="1">Membrane</location>
        <topology evidence="1">Multi-pass membrane protein</topology>
    </subcellularLocation>
</comment>
<dbReference type="InterPro" id="IPR011701">
    <property type="entry name" value="MFS"/>
</dbReference>
<evidence type="ECO:0000256" key="2">
    <source>
        <dbReference type="ARBA" id="ARBA00022448"/>
    </source>
</evidence>
<dbReference type="PANTHER" id="PTHR19432">
    <property type="entry name" value="SUGAR TRANSPORTER"/>
    <property type="match status" value="1"/>
</dbReference>
<feature type="compositionally biased region" description="Acidic residues" evidence="6">
    <location>
        <begin position="477"/>
        <end position="488"/>
    </location>
</feature>
<evidence type="ECO:0000256" key="6">
    <source>
        <dbReference type="SAM" id="MobiDB-lite"/>
    </source>
</evidence>
<dbReference type="Gene3D" id="1.20.1250.20">
    <property type="entry name" value="MFS general substrate transporter like domains"/>
    <property type="match status" value="1"/>
</dbReference>
<feature type="transmembrane region" description="Helical" evidence="7">
    <location>
        <begin position="181"/>
        <end position="210"/>
    </location>
</feature>
<dbReference type="Proteomes" id="UP000076798">
    <property type="component" value="Unassembled WGS sequence"/>
</dbReference>
<feature type="compositionally biased region" description="Basic and acidic residues" evidence="6">
    <location>
        <begin position="463"/>
        <end position="476"/>
    </location>
</feature>
<keyword evidence="5 7" id="KW-0472">Membrane</keyword>
<protein>
    <submittedName>
        <fullName evidence="8">MFS general substrate transporter</fullName>
    </submittedName>
</protein>
<evidence type="ECO:0000256" key="4">
    <source>
        <dbReference type="ARBA" id="ARBA00022989"/>
    </source>
</evidence>
<gene>
    <name evidence="8" type="ORF">SISSUDRAFT_1044615</name>
</gene>
<dbReference type="EMBL" id="KV428036">
    <property type="protein sequence ID" value="KZT40177.1"/>
    <property type="molecule type" value="Genomic_DNA"/>
</dbReference>
<feature type="transmembrane region" description="Helical" evidence="7">
    <location>
        <begin position="141"/>
        <end position="160"/>
    </location>
</feature>
<evidence type="ECO:0000256" key="1">
    <source>
        <dbReference type="ARBA" id="ARBA00004141"/>
    </source>
</evidence>
<dbReference type="GO" id="GO:0005886">
    <property type="term" value="C:plasma membrane"/>
    <property type="evidence" value="ECO:0007669"/>
    <property type="project" value="TreeGrafter"/>
</dbReference>
<organism evidence="8 9">
    <name type="scientific">Sistotremastrum suecicum HHB10207 ss-3</name>
    <dbReference type="NCBI Taxonomy" id="1314776"/>
    <lineage>
        <taxon>Eukaryota</taxon>
        <taxon>Fungi</taxon>
        <taxon>Dikarya</taxon>
        <taxon>Basidiomycota</taxon>
        <taxon>Agaricomycotina</taxon>
        <taxon>Agaricomycetes</taxon>
        <taxon>Sistotremastrales</taxon>
        <taxon>Sistotremastraceae</taxon>
        <taxon>Sistotremastrum</taxon>
    </lineage>
</organism>
<feature type="transmembrane region" description="Helical" evidence="7">
    <location>
        <begin position="216"/>
        <end position="236"/>
    </location>
</feature>
<name>A0A166F1J5_9AGAM</name>
<feature type="transmembrane region" description="Helical" evidence="7">
    <location>
        <begin position="632"/>
        <end position="655"/>
    </location>
</feature>
<keyword evidence="2" id="KW-0813">Transport</keyword>
<feature type="compositionally biased region" description="Acidic residues" evidence="6">
    <location>
        <begin position="453"/>
        <end position="462"/>
    </location>
</feature>
<reference evidence="8 9" key="1">
    <citation type="journal article" date="2016" name="Mol. Biol. Evol.">
        <title>Comparative Genomics of Early-Diverging Mushroom-Forming Fungi Provides Insights into the Origins of Lignocellulose Decay Capabilities.</title>
        <authorList>
            <person name="Nagy L.G."/>
            <person name="Riley R."/>
            <person name="Tritt A."/>
            <person name="Adam C."/>
            <person name="Daum C."/>
            <person name="Floudas D."/>
            <person name="Sun H."/>
            <person name="Yadav J.S."/>
            <person name="Pangilinan J."/>
            <person name="Larsson K.H."/>
            <person name="Matsuura K."/>
            <person name="Barry K."/>
            <person name="Labutti K."/>
            <person name="Kuo R."/>
            <person name="Ohm R.A."/>
            <person name="Bhattacharya S.S."/>
            <person name="Shirouzu T."/>
            <person name="Yoshinaga Y."/>
            <person name="Martin F.M."/>
            <person name="Grigoriev I.V."/>
            <person name="Hibbett D.S."/>
        </authorList>
    </citation>
    <scope>NUCLEOTIDE SEQUENCE [LARGE SCALE GENOMIC DNA]</scope>
    <source>
        <strain evidence="8 9">HHB10207 ss-3</strain>
    </source>
</reference>
<evidence type="ECO:0000313" key="9">
    <source>
        <dbReference type="Proteomes" id="UP000076798"/>
    </source>
</evidence>
<feature type="transmembrane region" description="Helical" evidence="7">
    <location>
        <begin position="103"/>
        <end position="121"/>
    </location>
</feature>
<evidence type="ECO:0000256" key="5">
    <source>
        <dbReference type="ARBA" id="ARBA00023136"/>
    </source>
</evidence>
<dbReference type="SUPFAM" id="SSF103473">
    <property type="entry name" value="MFS general substrate transporter"/>
    <property type="match status" value="1"/>
</dbReference>
<dbReference type="GO" id="GO:0008506">
    <property type="term" value="F:sucrose:proton symporter activity"/>
    <property type="evidence" value="ECO:0007669"/>
    <property type="project" value="TreeGrafter"/>
</dbReference>
<feature type="transmembrane region" description="Helical" evidence="7">
    <location>
        <begin position="326"/>
        <end position="346"/>
    </location>
</feature>
<evidence type="ECO:0000313" key="8">
    <source>
        <dbReference type="EMBL" id="KZT40177.1"/>
    </source>
</evidence>
<feature type="transmembrane region" description="Helical" evidence="7">
    <location>
        <begin position="385"/>
        <end position="407"/>
    </location>
</feature>